<evidence type="ECO:0008006" key="3">
    <source>
        <dbReference type="Google" id="ProtNLM"/>
    </source>
</evidence>
<proteinExistence type="predicted"/>
<dbReference type="InterPro" id="IPR010581">
    <property type="entry name" value="DUF1152"/>
</dbReference>
<dbReference type="Proteomes" id="UP000239203">
    <property type="component" value="Unassembled WGS sequence"/>
</dbReference>
<dbReference type="AlphaFoldDB" id="A0A2S6GX94"/>
<dbReference type="EMBL" id="PTIX01000003">
    <property type="protein sequence ID" value="PPK69790.1"/>
    <property type="molecule type" value="Genomic_DNA"/>
</dbReference>
<accession>A0A2S6GX94</accession>
<sequence length="352" mass="37221">MRTLIVAAGGGGDAIAAAMVAAGEAPCVATFSWDRVIYDPVPGPRGVTDFTGLRTPAADCHEIVGATTARPPARSTIPRLAAELPARFFLLDPLHGAPGLARQLRAVARQVGAGRVTLVDVGGDLVARGDESGLRSPLADALALTACELSGLPFDAQVCGPGLDGELVEEQVLDRCARLGGTRLADLDAERVAGFRPIFRWHPSEVTGLFAAAVRGVRGTVEIRDAGDLVPLTDRSPARYRVPAEALVDDNLFVEPLRAAASLDEAQRVVAAISGRDELARERVKAAERRVGVPGDLRAAVESEVRAARDREADFLSVRRMAELLLNRGFAAAEVEALKESSAVDPPLWLVR</sequence>
<dbReference type="Pfam" id="PF06626">
    <property type="entry name" value="DUF1152"/>
    <property type="match status" value="1"/>
</dbReference>
<reference evidence="1 2" key="1">
    <citation type="submission" date="2018-02" db="EMBL/GenBank/DDBJ databases">
        <title>Genomic Encyclopedia of Archaeal and Bacterial Type Strains, Phase II (KMG-II): from individual species to whole genera.</title>
        <authorList>
            <person name="Goeker M."/>
        </authorList>
    </citation>
    <scope>NUCLEOTIDE SEQUENCE [LARGE SCALE GENOMIC DNA]</scope>
    <source>
        <strain evidence="1 2">YU 961-1</strain>
    </source>
</reference>
<evidence type="ECO:0000313" key="2">
    <source>
        <dbReference type="Proteomes" id="UP000239203"/>
    </source>
</evidence>
<evidence type="ECO:0000313" key="1">
    <source>
        <dbReference type="EMBL" id="PPK69790.1"/>
    </source>
</evidence>
<dbReference type="OrthoDB" id="3767110at2"/>
<protein>
    <recommendedName>
        <fullName evidence="3">DUF1152 domain-containing protein</fullName>
    </recommendedName>
</protein>
<name>A0A2S6GX94_9PSEU</name>
<dbReference type="RefSeq" id="WP_104478186.1">
    <property type="nucleotide sequence ID" value="NZ_CP154825.1"/>
</dbReference>
<keyword evidence="2" id="KW-1185">Reference proteome</keyword>
<organism evidence="1 2">
    <name type="scientific">Actinokineospora auranticolor</name>
    <dbReference type="NCBI Taxonomy" id="155976"/>
    <lineage>
        <taxon>Bacteria</taxon>
        <taxon>Bacillati</taxon>
        <taxon>Actinomycetota</taxon>
        <taxon>Actinomycetes</taxon>
        <taxon>Pseudonocardiales</taxon>
        <taxon>Pseudonocardiaceae</taxon>
        <taxon>Actinokineospora</taxon>
    </lineage>
</organism>
<gene>
    <name evidence="1" type="ORF">CLV40_103400</name>
</gene>
<comment type="caution">
    <text evidence="1">The sequence shown here is derived from an EMBL/GenBank/DDBJ whole genome shotgun (WGS) entry which is preliminary data.</text>
</comment>